<sequence>MKITVKKGENILISREDVISVTDNVGAYEIMYEGGIGQLVYKDEGVEIVLD</sequence>
<name>A0A8S5S1V9_9CAUD</name>
<protein>
    <submittedName>
        <fullName evidence="1">Uncharacterized protein</fullName>
    </submittedName>
</protein>
<dbReference type="EMBL" id="BK032513">
    <property type="protein sequence ID" value="DAF44974.1"/>
    <property type="molecule type" value="Genomic_DNA"/>
</dbReference>
<proteinExistence type="predicted"/>
<reference evidence="1" key="1">
    <citation type="journal article" date="2021" name="Proc. Natl. Acad. Sci. U.S.A.">
        <title>A Catalog of Tens of Thousands of Viruses from Human Metagenomes Reveals Hidden Associations with Chronic Diseases.</title>
        <authorList>
            <person name="Tisza M.J."/>
            <person name="Buck C.B."/>
        </authorList>
    </citation>
    <scope>NUCLEOTIDE SEQUENCE</scope>
    <source>
        <strain evidence="1">CtCIv11</strain>
    </source>
</reference>
<accession>A0A8S5S1V9</accession>
<evidence type="ECO:0000313" key="1">
    <source>
        <dbReference type="EMBL" id="DAF44974.1"/>
    </source>
</evidence>
<organism evidence="1">
    <name type="scientific">Siphoviridae sp. ctCIv11</name>
    <dbReference type="NCBI Taxonomy" id="2827806"/>
    <lineage>
        <taxon>Viruses</taxon>
        <taxon>Duplodnaviria</taxon>
        <taxon>Heunggongvirae</taxon>
        <taxon>Uroviricota</taxon>
        <taxon>Caudoviricetes</taxon>
    </lineage>
</organism>